<evidence type="ECO:0000313" key="8">
    <source>
        <dbReference type="EMBL" id="GGN01959.1"/>
    </source>
</evidence>
<dbReference type="Proteomes" id="UP000632339">
    <property type="component" value="Unassembled WGS sequence"/>
</dbReference>
<evidence type="ECO:0000259" key="6">
    <source>
        <dbReference type="Pfam" id="PF07980"/>
    </source>
</evidence>
<dbReference type="InterPro" id="IPR011990">
    <property type="entry name" value="TPR-like_helical_dom_sf"/>
</dbReference>
<dbReference type="Gene3D" id="1.25.40.390">
    <property type="match status" value="1"/>
</dbReference>
<keyword evidence="3" id="KW-0732">Signal</keyword>
<proteinExistence type="inferred from homology"/>
<keyword evidence="4" id="KW-0472">Membrane</keyword>
<feature type="domain" description="RagB/SusD" evidence="6">
    <location>
        <begin position="253"/>
        <end position="544"/>
    </location>
</feature>
<evidence type="ECO:0000256" key="3">
    <source>
        <dbReference type="ARBA" id="ARBA00022729"/>
    </source>
</evidence>
<evidence type="ECO:0000256" key="2">
    <source>
        <dbReference type="ARBA" id="ARBA00006275"/>
    </source>
</evidence>
<organism evidence="8 9">
    <name type="scientific">Dyadobacter beijingensis</name>
    <dbReference type="NCBI Taxonomy" id="365489"/>
    <lineage>
        <taxon>Bacteria</taxon>
        <taxon>Pseudomonadati</taxon>
        <taxon>Bacteroidota</taxon>
        <taxon>Cytophagia</taxon>
        <taxon>Cytophagales</taxon>
        <taxon>Spirosomataceae</taxon>
        <taxon>Dyadobacter</taxon>
    </lineage>
</organism>
<dbReference type="Pfam" id="PF07980">
    <property type="entry name" value="SusD_RagB"/>
    <property type="match status" value="1"/>
</dbReference>
<keyword evidence="5" id="KW-0998">Cell outer membrane</keyword>
<gene>
    <name evidence="8" type="ORF">GCM10010967_40610</name>
</gene>
<comment type="subcellular location">
    <subcellularLocation>
        <location evidence="1">Cell outer membrane</location>
    </subcellularLocation>
</comment>
<keyword evidence="9" id="KW-1185">Reference proteome</keyword>
<evidence type="ECO:0000259" key="7">
    <source>
        <dbReference type="Pfam" id="PF14322"/>
    </source>
</evidence>
<name>A0ABQ2I8Y9_9BACT</name>
<dbReference type="Pfam" id="PF14322">
    <property type="entry name" value="SusD-like_3"/>
    <property type="match status" value="1"/>
</dbReference>
<feature type="domain" description="SusD-like N-terminal" evidence="7">
    <location>
        <begin position="48"/>
        <end position="212"/>
    </location>
</feature>
<comment type="similarity">
    <text evidence="2">Belongs to the SusD family.</text>
</comment>
<protein>
    <submittedName>
        <fullName evidence="8">Glycan metabolism protein RagB</fullName>
    </submittedName>
</protein>
<dbReference type="EMBL" id="BMLI01000002">
    <property type="protein sequence ID" value="GGN01959.1"/>
    <property type="molecule type" value="Genomic_DNA"/>
</dbReference>
<evidence type="ECO:0000256" key="1">
    <source>
        <dbReference type="ARBA" id="ARBA00004442"/>
    </source>
</evidence>
<dbReference type="InterPro" id="IPR012944">
    <property type="entry name" value="SusD_RagB_dom"/>
</dbReference>
<evidence type="ECO:0000313" key="9">
    <source>
        <dbReference type="Proteomes" id="UP000632339"/>
    </source>
</evidence>
<reference evidence="9" key="1">
    <citation type="journal article" date="2019" name="Int. J. Syst. Evol. Microbiol.">
        <title>The Global Catalogue of Microorganisms (GCM) 10K type strain sequencing project: providing services to taxonomists for standard genome sequencing and annotation.</title>
        <authorList>
            <consortium name="The Broad Institute Genomics Platform"/>
            <consortium name="The Broad Institute Genome Sequencing Center for Infectious Disease"/>
            <person name="Wu L."/>
            <person name="Ma J."/>
        </authorList>
    </citation>
    <scope>NUCLEOTIDE SEQUENCE [LARGE SCALE GENOMIC DNA]</scope>
    <source>
        <strain evidence="9">CGMCC 1.6375</strain>
    </source>
</reference>
<evidence type="ECO:0000256" key="4">
    <source>
        <dbReference type="ARBA" id="ARBA00023136"/>
    </source>
</evidence>
<dbReference type="SUPFAM" id="SSF48452">
    <property type="entry name" value="TPR-like"/>
    <property type="match status" value="1"/>
</dbReference>
<dbReference type="InterPro" id="IPR033985">
    <property type="entry name" value="SusD-like_N"/>
</dbReference>
<evidence type="ECO:0000256" key="5">
    <source>
        <dbReference type="ARBA" id="ARBA00023237"/>
    </source>
</evidence>
<comment type="caution">
    <text evidence="8">The sequence shown here is derived from an EMBL/GenBank/DDBJ whole genome shotgun (WGS) entry which is preliminary data.</text>
</comment>
<accession>A0ABQ2I8Y9</accession>
<sequence>MVCVGVLTSCGDSFLETTPLGVGNEAMLANKTGINAVLIGAYSLLDGVGSGPVNTSSVSNWIYGSVASDDAYKGSDVGDQAQITTIERYIPQADIGAYNDKWVAVYDGVSRSNNVINLIAKATDMTEAEKAQALGEARFLRAWYHFEAKKLWNMVPYVDEKVTDFINLPNDKDIWPNIEADIQFAIDNISATKAQVGRASKWTAKAFLAKVHMYQQDYQAAKPLLDDVINNGPFSLVNSFHDNFRITTENNAESVFEVQMSVADGGAGQNGSWGDNYNFPYGSAPGGCCGFYQPTQNLVNAFKTDANGLPLLDTFNDVDVKNDEGLSSSDAFTPYEGTLDPRLDWTVGRRGLPFLNWGIHPGKNWIRDQSFGGPYTFKKFFAYSGENAGAESPRANANNYRAIRFADVLLMRAEVAAEDNDLATALKLVNQVRTRAGNVVVMDAAGKPAANYLVKTYPAFASQEYARKAVRFERRLELAMEGHRHFDLVRWGNADVILNAYLSKESKKRTYLAGATFVKGKSEYFPIPQAQIDIMGAAVLKQNP</sequence>